<keyword evidence="1" id="KW-0472">Membrane</keyword>
<evidence type="ECO:0000313" key="3">
    <source>
        <dbReference type="Proteomes" id="UP000023152"/>
    </source>
</evidence>
<dbReference type="EMBL" id="ASPP01013481">
    <property type="protein sequence ID" value="ETO19606.1"/>
    <property type="molecule type" value="Genomic_DNA"/>
</dbReference>
<dbReference type="Proteomes" id="UP000023152">
    <property type="component" value="Unassembled WGS sequence"/>
</dbReference>
<feature type="transmembrane region" description="Helical" evidence="1">
    <location>
        <begin position="149"/>
        <end position="167"/>
    </location>
</feature>
<keyword evidence="1" id="KW-1133">Transmembrane helix</keyword>
<evidence type="ECO:0000313" key="2">
    <source>
        <dbReference type="EMBL" id="ETO19606.1"/>
    </source>
</evidence>
<keyword evidence="1" id="KW-0812">Transmembrane</keyword>
<sequence>MKVVQDLHKIKKKKGYCVILEIEKIGKNMKMIGLTYFCTFIYHYTRFDLLHVNKNLFFFSFKKKKMKQHAEWCLRKDLYRDRVVWTGEWSIDYRIYLSHHHALFFMCAHPWHPLDRKRRLLITINVLLLDMPFAYLRDQIKSTDYAQNVLYILFSALVLFLFTFVLEKITVCPCFDKRKCYPCCRKHLKMWGCLSACFFTFIFFLIVLTLELHKDFFTTRFCSAYIQILIWDWAVYSIVYTSLCFLYYRRREMKVAILFLFVVYLY</sequence>
<organism evidence="2 3">
    <name type="scientific">Reticulomyxa filosa</name>
    <dbReference type="NCBI Taxonomy" id="46433"/>
    <lineage>
        <taxon>Eukaryota</taxon>
        <taxon>Sar</taxon>
        <taxon>Rhizaria</taxon>
        <taxon>Retaria</taxon>
        <taxon>Foraminifera</taxon>
        <taxon>Monothalamids</taxon>
        <taxon>Reticulomyxidae</taxon>
        <taxon>Reticulomyxa</taxon>
    </lineage>
</organism>
<dbReference type="AlphaFoldDB" id="X6N0K5"/>
<proteinExistence type="predicted"/>
<accession>X6N0K5</accession>
<evidence type="ECO:0000256" key="1">
    <source>
        <dbReference type="SAM" id="Phobius"/>
    </source>
</evidence>
<feature type="transmembrane region" description="Helical" evidence="1">
    <location>
        <begin position="228"/>
        <end position="248"/>
    </location>
</feature>
<gene>
    <name evidence="2" type="ORF">RFI_17627</name>
</gene>
<keyword evidence="3" id="KW-1185">Reference proteome</keyword>
<reference evidence="2 3" key="1">
    <citation type="journal article" date="2013" name="Curr. Biol.">
        <title>The Genome of the Foraminiferan Reticulomyxa filosa.</title>
        <authorList>
            <person name="Glockner G."/>
            <person name="Hulsmann N."/>
            <person name="Schleicher M."/>
            <person name="Noegel A.A."/>
            <person name="Eichinger L."/>
            <person name="Gallinger C."/>
            <person name="Pawlowski J."/>
            <person name="Sierra R."/>
            <person name="Euteneuer U."/>
            <person name="Pillet L."/>
            <person name="Moustafa A."/>
            <person name="Platzer M."/>
            <person name="Groth M."/>
            <person name="Szafranski K."/>
            <person name="Schliwa M."/>
        </authorList>
    </citation>
    <scope>NUCLEOTIDE SEQUENCE [LARGE SCALE GENOMIC DNA]</scope>
</reference>
<comment type="caution">
    <text evidence="2">The sequence shown here is derived from an EMBL/GenBank/DDBJ whole genome shotgun (WGS) entry which is preliminary data.</text>
</comment>
<name>X6N0K5_RETFI</name>
<protein>
    <submittedName>
        <fullName evidence="2">Uncharacterized protein</fullName>
    </submittedName>
</protein>
<feature type="transmembrane region" description="Helical" evidence="1">
    <location>
        <begin position="188"/>
        <end position="208"/>
    </location>
</feature>